<dbReference type="GO" id="GO:0046872">
    <property type="term" value="F:metal ion binding"/>
    <property type="evidence" value="ECO:0007669"/>
    <property type="project" value="UniProtKB-KW"/>
</dbReference>
<keyword evidence="3" id="KW-0472">Membrane</keyword>
<comment type="similarity">
    <text evidence="1 2">Belongs to the metallophosphoesterase superfamily. YfcE family.</text>
</comment>
<evidence type="ECO:0000256" key="2">
    <source>
        <dbReference type="RuleBase" id="RU362039"/>
    </source>
</evidence>
<feature type="transmembrane region" description="Helical" evidence="3">
    <location>
        <begin position="20"/>
        <end position="40"/>
    </location>
</feature>
<evidence type="ECO:0000313" key="6">
    <source>
        <dbReference type="Proteomes" id="UP000095419"/>
    </source>
</evidence>
<dbReference type="SUPFAM" id="SSF56300">
    <property type="entry name" value="Metallo-dependent phosphatases"/>
    <property type="match status" value="1"/>
</dbReference>
<dbReference type="InterPro" id="IPR000979">
    <property type="entry name" value="Phosphodiesterase_MJ0936/Vps29"/>
</dbReference>
<evidence type="ECO:0000259" key="4">
    <source>
        <dbReference type="Pfam" id="PF12850"/>
    </source>
</evidence>
<dbReference type="EC" id="3.1.4.-" evidence="2"/>
<organism evidence="5 6">
    <name type="scientific">Bacteroides uniformis</name>
    <dbReference type="NCBI Taxonomy" id="820"/>
    <lineage>
        <taxon>Bacteria</taxon>
        <taxon>Pseudomonadati</taxon>
        <taxon>Bacteroidota</taxon>
        <taxon>Bacteroidia</taxon>
        <taxon>Bacteroidales</taxon>
        <taxon>Bacteroidaceae</taxon>
        <taxon>Bacteroides</taxon>
    </lineage>
</organism>
<evidence type="ECO:0000256" key="1">
    <source>
        <dbReference type="ARBA" id="ARBA00008950"/>
    </source>
</evidence>
<accession>A0A174B560</accession>
<evidence type="ECO:0000313" key="5">
    <source>
        <dbReference type="EMBL" id="CUN95339.1"/>
    </source>
</evidence>
<dbReference type="InterPro" id="IPR024654">
    <property type="entry name" value="Calcineurin-like_PHP_lpxH"/>
</dbReference>
<keyword evidence="2" id="KW-0479">Metal-binding</keyword>
<keyword evidence="3" id="KW-0812">Transmembrane</keyword>
<dbReference type="Proteomes" id="UP000095419">
    <property type="component" value="Unassembled WGS sequence"/>
</dbReference>
<dbReference type="EMBL" id="CYZF01000002">
    <property type="protein sequence ID" value="CUN95339.1"/>
    <property type="molecule type" value="Genomic_DNA"/>
</dbReference>
<proteinExistence type="inferred from homology"/>
<keyword evidence="3" id="KW-1133">Transmembrane helix</keyword>
<dbReference type="Gene3D" id="3.60.21.10">
    <property type="match status" value="1"/>
</dbReference>
<comment type="cofactor">
    <cofactor evidence="2">
        <name>a divalent metal cation</name>
        <dbReference type="ChEBI" id="CHEBI:60240"/>
    </cofactor>
</comment>
<dbReference type="AlphaFoldDB" id="A0A174B560"/>
<dbReference type="NCBIfam" id="TIGR00040">
    <property type="entry name" value="yfcE"/>
    <property type="match status" value="1"/>
</dbReference>
<protein>
    <recommendedName>
        <fullName evidence="2">Phosphoesterase</fullName>
        <ecNumber evidence="2">3.1.4.-</ecNumber>
    </recommendedName>
</protein>
<dbReference type="Pfam" id="PF12850">
    <property type="entry name" value="Metallophos_2"/>
    <property type="match status" value="1"/>
</dbReference>
<evidence type="ECO:0000256" key="3">
    <source>
        <dbReference type="SAM" id="Phobius"/>
    </source>
</evidence>
<gene>
    <name evidence="5" type="ORF">ERS417307_00809</name>
</gene>
<dbReference type="GO" id="GO:0016787">
    <property type="term" value="F:hydrolase activity"/>
    <property type="evidence" value="ECO:0007669"/>
    <property type="project" value="UniProtKB-UniRule"/>
</dbReference>
<name>A0A174B560_BACUN</name>
<sequence>MCQCANEEKFADGAQPISILAHYHISILISFPNIITFVLINKGKMTKVGLLSDTHGYWDEKYLQYFESCDEIWHAGDIGSLEVAQKLAVFRPFRAVYGNVDGQEIRQLYPQILRFTVDGAEVLMKHIGGYPGNYDPSVKGSILVRPPKLFISGHSHILKVKYDKTLDVLHINPGAAGIQGFHKVRTMVRFAVDGGTFKDLEVIELADR</sequence>
<reference evidence="5 6" key="1">
    <citation type="submission" date="2015-09" db="EMBL/GenBank/DDBJ databases">
        <authorList>
            <consortium name="Pathogen Informatics"/>
        </authorList>
    </citation>
    <scope>NUCLEOTIDE SEQUENCE [LARGE SCALE GENOMIC DNA]</scope>
    <source>
        <strain evidence="5 6">2789STDY5608791</strain>
    </source>
</reference>
<feature type="domain" description="Calcineurin-like phosphoesterase" evidence="4">
    <location>
        <begin position="47"/>
        <end position="193"/>
    </location>
</feature>
<dbReference type="InterPro" id="IPR029052">
    <property type="entry name" value="Metallo-depent_PP-like"/>
</dbReference>